<evidence type="ECO:0000256" key="6">
    <source>
        <dbReference type="ARBA" id="ARBA00064543"/>
    </source>
</evidence>
<dbReference type="GO" id="GO:0005634">
    <property type="term" value="C:nucleus"/>
    <property type="evidence" value="ECO:0007669"/>
    <property type="project" value="UniProtKB-SubCell"/>
</dbReference>
<dbReference type="GO" id="GO:0007062">
    <property type="term" value="P:sister chromatid cohesion"/>
    <property type="evidence" value="ECO:0007669"/>
    <property type="project" value="InterPro"/>
</dbReference>
<dbReference type="AlphaFoldDB" id="A0A835HK96"/>
<sequence>MFYSQCLLSKKGTLKSIWVAAYFHKKLKKQQVADTHIPSSVDMIILNEVSVTYRVLGYLLLGVVRIFSKKVEYLYHDCSEVLTKIKTYTPLHKPKEGMCASYASITIPERFELDGFDLELPDDMNGGSVLPNQKITLEERLEDAGNEQYFMNKYFHEEEFARFEIRDVVHTPVRDALSPQSMEKYTEIFQSQIVTNSEASLEKLQGHPKEFPDIETNCEAEEPMDRFPDVGLNGEDEESMDLEPQFNKVDGQAKQIRNLEITPLDPEKSGIPTEGGLAAITTDGTPHGSSFPYDSGAATPEFVVIQTPAKKEQPRFSRKRKHLIDNMMVLANEVIRKSLEDSSSLVVKRRKVPATALDVWNAQIFTNQYQNFLEPLIPCTPQLKTLFHRRIGAPEPLEASEGAVKLGEERCVPQRECSEDRTCSQENVINHSSRRSVEIPPEPLQASEGPVLLGEDRCEPNRECSEDRACSQQNVIDHSRRPAEIPETSKSDRIVPMTLLSGGEDGLLETETQSSGLNLMDEELGPQEDNNSNNQSKKAQSLYSFLIFLSADGWTVRTRMVASFLCKRFLKEPGKAEVLNLNLILEGKTRKENARLFYEILVLKSEGLVDVKQDTPYGDICVLNTPQMATV</sequence>
<dbReference type="GO" id="GO:0008278">
    <property type="term" value="C:cohesin complex"/>
    <property type="evidence" value="ECO:0007669"/>
    <property type="project" value="InterPro"/>
</dbReference>
<dbReference type="GO" id="GO:0007059">
    <property type="term" value="P:chromosome segregation"/>
    <property type="evidence" value="ECO:0007669"/>
    <property type="project" value="UniProtKB-KW"/>
</dbReference>
<proteinExistence type="inferred from homology"/>
<evidence type="ECO:0000256" key="2">
    <source>
        <dbReference type="ARBA" id="ARBA00009870"/>
    </source>
</evidence>
<comment type="subcellular location">
    <subcellularLocation>
        <location evidence="1">Nucleus</location>
    </subcellularLocation>
</comment>
<comment type="caution">
    <text evidence="9">The sequence shown here is derived from an EMBL/GenBank/DDBJ whole genome shotgun (WGS) entry which is preliminary data.</text>
</comment>
<dbReference type="Proteomes" id="UP000631114">
    <property type="component" value="Unassembled WGS sequence"/>
</dbReference>
<reference evidence="9 10" key="1">
    <citation type="submission" date="2020-10" db="EMBL/GenBank/DDBJ databases">
        <title>The Coptis chinensis genome and diversification of protoberbering-type alkaloids.</title>
        <authorList>
            <person name="Wang B."/>
            <person name="Shu S."/>
            <person name="Song C."/>
            <person name="Liu Y."/>
        </authorList>
    </citation>
    <scope>NUCLEOTIDE SEQUENCE [LARGE SCALE GENOMIC DNA]</scope>
    <source>
        <strain evidence="9">HL-2020</strain>
        <tissue evidence="9">Leaf</tissue>
    </source>
</reference>
<evidence type="ECO:0000256" key="4">
    <source>
        <dbReference type="ARBA" id="ARBA00022829"/>
    </source>
</evidence>
<gene>
    <name evidence="9" type="ORF">IFM89_017371</name>
</gene>
<evidence type="ECO:0008006" key="11">
    <source>
        <dbReference type="Google" id="ProtNLM"/>
    </source>
</evidence>
<dbReference type="PANTHER" id="PTHR12585:SF73">
    <property type="entry name" value="SISTER CHROMATID COHESION 1 PROTEIN 2"/>
    <property type="match status" value="1"/>
</dbReference>
<dbReference type="Gene3D" id="1.10.10.580">
    <property type="entry name" value="Structural maintenance of chromosome 1. Chain E"/>
    <property type="match status" value="1"/>
</dbReference>
<keyword evidence="3" id="KW-0131">Cell cycle</keyword>
<dbReference type="SUPFAM" id="SSF46785">
    <property type="entry name" value="Winged helix' DNA-binding domain"/>
    <property type="match status" value="1"/>
</dbReference>
<evidence type="ECO:0000313" key="10">
    <source>
        <dbReference type="Proteomes" id="UP000631114"/>
    </source>
</evidence>
<evidence type="ECO:0000256" key="1">
    <source>
        <dbReference type="ARBA" id="ARBA00004123"/>
    </source>
</evidence>
<dbReference type="PANTHER" id="PTHR12585">
    <property type="entry name" value="SCC1 / RAD21 FAMILY MEMBER"/>
    <property type="match status" value="1"/>
</dbReference>
<accession>A0A835HK96</accession>
<keyword evidence="5" id="KW-0539">Nucleus</keyword>
<dbReference type="Pfam" id="PF04825">
    <property type="entry name" value="Rad21_Rec8_N"/>
    <property type="match status" value="1"/>
</dbReference>
<evidence type="ECO:0000313" key="9">
    <source>
        <dbReference type="EMBL" id="KAF9601186.1"/>
    </source>
</evidence>
<keyword evidence="4" id="KW-0159">Chromosome partition</keyword>
<comment type="similarity">
    <text evidence="2">Belongs to the rad21 family.</text>
</comment>
<feature type="domain" description="Rad21/Rec8-like protein C-terminal eukaryotic" evidence="7">
    <location>
        <begin position="576"/>
        <end position="628"/>
    </location>
</feature>
<protein>
    <recommendedName>
        <fullName evidence="11">Sister chromatid cohesion 1 protein 2</fullName>
    </recommendedName>
</protein>
<evidence type="ECO:0000256" key="5">
    <source>
        <dbReference type="ARBA" id="ARBA00023242"/>
    </source>
</evidence>
<evidence type="ECO:0000256" key="3">
    <source>
        <dbReference type="ARBA" id="ARBA00022776"/>
    </source>
</evidence>
<dbReference type="FunFam" id="1.10.10.580:FF:000002">
    <property type="entry name" value="Sister chromatid cohesion 1 protein 4"/>
    <property type="match status" value="1"/>
</dbReference>
<keyword evidence="3" id="KW-0498">Mitosis</keyword>
<dbReference type="InterPro" id="IPR023093">
    <property type="entry name" value="ScpA-like_C"/>
</dbReference>
<dbReference type="InterPro" id="IPR006909">
    <property type="entry name" value="Rad21/Rec8_C_eu"/>
</dbReference>
<dbReference type="InterPro" id="IPR039781">
    <property type="entry name" value="Rad21/Rec8-like"/>
</dbReference>
<dbReference type="Pfam" id="PF04824">
    <property type="entry name" value="Rad21_Rec8"/>
    <property type="match status" value="1"/>
</dbReference>
<name>A0A835HK96_9MAGN</name>
<evidence type="ECO:0000259" key="8">
    <source>
        <dbReference type="Pfam" id="PF04825"/>
    </source>
</evidence>
<feature type="domain" description="Rad21/Rec8-like protein N-terminal" evidence="8">
    <location>
        <begin position="1"/>
        <end position="88"/>
    </location>
</feature>
<keyword evidence="10" id="KW-1185">Reference proteome</keyword>
<dbReference type="GO" id="GO:1990414">
    <property type="term" value="P:replication-born double-strand break repair via sister chromatid exchange"/>
    <property type="evidence" value="ECO:0007669"/>
    <property type="project" value="TreeGrafter"/>
</dbReference>
<evidence type="ECO:0000259" key="7">
    <source>
        <dbReference type="Pfam" id="PF04824"/>
    </source>
</evidence>
<dbReference type="OrthoDB" id="10071381at2759"/>
<dbReference type="InterPro" id="IPR006910">
    <property type="entry name" value="Rad21_Rec8_N"/>
</dbReference>
<organism evidence="9 10">
    <name type="scientific">Coptis chinensis</name>
    <dbReference type="NCBI Taxonomy" id="261450"/>
    <lineage>
        <taxon>Eukaryota</taxon>
        <taxon>Viridiplantae</taxon>
        <taxon>Streptophyta</taxon>
        <taxon>Embryophyta</taxon>
        <taxon>Tracheophyta</taxon>
        <taxon>Spermatophyta</taxon>
        <taxon>Magnoliopsida</taxon>
        <taxon>Ranunculales</taxon>
        <taxon>Ranunculaceae</taxon>
        <taxon>Coptidoideae</taxon>
        <taxon>Coptis</taxon>
    </lineage>
</organism>
<keyword evidence="3" id="KW-0132">Cell division</keyword>
<dbReference type="InterPro" id="IPR036390">
    <property type="entry name" value="WH_DNA-bd_sf"/>
</dbReference>
<dbReference type="GO" id="GO:0003682">
    <property type="term" value="F:chromatin binding"/>
    <property type="evidence" value="ECO:0007669"/>
    <property type="project" value="TreeGrafter"/>
</dbReference>
<dbReference type="EMBL" id="JADFTS010000006">
    <property type="protein sequence ID" value="KAF9601186.1"/>
    <property type="molecule type" value="Genomic_DNA"/>
</dbReference>
<dbReference type="CDD" id="cd21793">
    <property type="entry name" value="Rad21_Rec8_M_AtSYN1-like"/>
    <property type="match status" value="1"/>
</dbReference>
<comment type="subunit">
    <text evidence="6">Component of the cohesin complex.</text>
</comment>